<dbReference type="EMBL" id="JBICCN010000018">
    <property type="protein sequence ID" value="KAL3102768.1"/>
    <property type="molecule type" value="Genomic_DNA"/>
</dbReference>
<accession>A0ABD2KIK4</accession>
<evidence type="ECO:0000256" key="1">
    <source>
        <dbReference type="SAM" id="MobiDB-lite"/>
    </source>
</evidence>
<dbReference type="Proteomes" id="UP001620645">
    <property type="component" value="Unassembled WGS sequence"/>
</dbReference>
<dbReference type="Pfam" id="PF23309">
    <property type="entry name" value="DUF7083"/>
    <property type="match status" value="1"/>
</dbReference>
<comment type="caution">
    <text evidence="3">The sequence shown here is derived from an EMBL/GenBank/DDBJ whole genome shotgun (WGS) entry which is preliminary data.</text>
</comment>
<proteinExistence type="predicted"/>
<feature type="compositionally biased region" description="Basic and acidic residues" evidence="1">
    <location>
        <begin position="362"/>
        <end position="371"/>
    </location>
</feature>
<evidence type="ECO:0000259" key="2">
    <source>
        <dbReference type="Pfam" id="PF23309"/>
    </source>
</evidence>
<gene>
    <name evidence="3" type="ORF">niasHS_001217</name>
</gene>
<keyword evidence="4" id="KW-1185">Reference proteome</keyword>
<feature type="region of interest" description="Disordered" evidence="1">
    <location>
        <begin position="361"/>
        <end position="388"/>
    </location>
</feature>
<reference evidence="3 4" key="1">
    <citation type="submission" date="2024-10" db="EMBL/GenBank/DDBJ databases">
        <authorList>
            <person name="Kim D."/>
        </authorList>
    </citation>
    <scope>NUCLEOTIDE SEQUENCE [LARGE SCALE GENOMIC DNA]</scope>
    <source>
        <strain evidence="3">Taebaek</strain>
    </source>
</reference>
<dbReference type="InterPro" id="IPR055510">
    <property type="entry name" value="DUF7083"/>
</dbReference>
<evidence type="ECO:0000313" key="4">
    <source>
        <dbReference type="Proteomes" id="UP001620645"/>
    </source>
</evidence>
<name>A0ABD2KIK4_HETSC</name>
<sequence>MSITSEQLKAILADQQSQFMKLLQNIQIGNAPPQQNPSQSNDMDLFCKLSAQISEFVYSPDDNRTFEEWYERFGPFVEQEGKPMSEQSKVRLIVSKLGTDEYKRYTESIQPKTPEKVGLLDTISKLRTIFPETKSIFIKRYECFQLTCEVNQDVLAFGSTVNAMAEKAKLDLTKDQIKSLIFITGLGEHNAELRYRCIKLLDGNANYEQLLADCKEVIALRQSSAALSGRHDFNSIQIRPSNTTLTQPIKVQSNIHQNQCHPSHVTAVEEIIGTLTARIQNQSNVTSVDLRRNQTSLCPSNVQHAQEEATHTNPKFNITRNTEQIGLFLKLVIKYTHKIITRHAKTVKLSTTTGPLQQFIHQSDHQQDTSKTHHQSITECNHKNGLIR</sequence>
<feature type="domain" description="DUF7083" evidence="2">
    <location>
        <begin position="47"/>
        <end position="131"/>
    </location>
</feature>
<dbReference type="AlphaFoldDB" id="A0ABD2KIK4"/>
<evidence type="ECO:0000313" key="3">
    <source>
        <dbReference type="EMBL" id="KAL3102768.1"/>
    </source>
</evidence>
<organism evidence="3 4">
    <name type="scientific">Heterodera schachtii</name>
    <name type="common">Sugarbeet cyst nematode worm</name>
    <name type="synonym">Tylenchus schachtii</name>
    <dbReference type="NCBI Taxonomy" id="97005"/>
    <lineage>
        <taxon>Eukaryota</taxon>
        <taxon>Metazoa</taxon>
        <taxon>Ecdysozoa</taxon>
        <taxon>Nematoda</taxon>
        <taxon>Chromadorea</taxon>
        <taxon>Rhabditida</taxon>
        <taxon>Tylenchina</taxon>
        <taxon>Tylenchomorpha</taxon>
        <taxon>Tylenchoidea</taxon>
        <taxon>Heteroderidae</taxon>
        <taxon>Heteroderinae</taxon>
        <taxon>Heterodera</taxon>
    </lineage>
</organism>
<protein>
    <recommendedName>
        <fullName evidence="2">DUF7083 domain-containing protein</fullName>
    </recommendedName>
</protein>